<dbReference type="EMBL" id="PDNZ01000001">
    <property type="protein sequence ID" value="PWW83148.1"/>
    <property type="molecule type" value="Genomic_DNA"/>
</dbReference>
<dbReference type="RefSeq" id="WP_110022030.1">
    <property type="nucleotide sequence ID" value="NZ_PDNZ01000001.1"/>
</dbReference>
<comment type="caution">
    <text evidence="1">The sequence shown here is derived from an EMBL/GenBank/DDBJ whole genome shotgun (WGS) entry which is preliminary data.</text>
</comment>
<evidence type="ECO:0000313" key="1">
    <source>
        <dbReference type="EMBL" id="PWW83148.1"/>
    </source>
</evidence>
<sequence>MNLEQAKKRLFNGTFLLGRSRRGKAVDALFAFGSAEAAVVLVDAVGREHPEADGILSRLLTIDSKAKHEMHAAVWAFWKRQRYATLLNKARSSEALRNVLYDALRVMPRDDEGDRTVFALWHRLDDKVLAEMISNQSRHAPGLEMDALFGLAQGDAERYLVLEDPDCSIFEKAYIMASDDQKRRINSTVLKNLDPRLVKAYVLAGAGGHEQELVLEALKISGDQDGLFEQVRGMTLQNMLELVAYWEHTGNLPDDSSRKKTVERAVALYRELCSLNFKASDEVPAGTTDMIHFWEKREVSDEKLQAELGYDDPMVRAGAIYISAKRGRISQSRLRDIARTGSWLEKLAARLYLPGEFPEEEYEHVVWLRKNDRIDARIFNAVIPGTIDDSQFFLDSMRVLGESEDASDKMLFTLLAILTTFQGHFLRGIVTLDENDDATQKGAVETEDAPGIEW</sequence>
<keyword evidence="2" id="KW-1185">Reference proteome</keyword>
<organism evidence="1 2">
    <name type="scientific">Prosthecochloris marina</name>
    <dbReference type="NCBI Taxonomy" id="2017681"/>
    <lineage>
        <taxon>Bacteria</taxon>
        <taxon>Pseudomonadati</taxon>
        <taxon>Chlorobiota</taxon>
        <taxon>Chlorobiia</taxon>
        <taxon>Chlorobiales</taxon>
        <taxon>Chlorobiaceae</taxon>
        <taxon>Prosthecochloris</taxon>
    </lineage>
</organism>
<dbReference type="Proteomes" id="UP000246278">
    <property type="component" value="Unassembled WGS sequence"/>
</dbReference>
<evidence type="ECO:0000313" key="2">
    <source>
        <dbReference type="Proteomes" id="UP000246278"/>
    </source>
</evidence>
<proteinExistence type="predicted"/>
<reference evidence="2" key="1">
    <citation type="submission" date="2017-10" db="EMBL/GenBank/DDBJ databases">
        <authorList>
            <person name="Gaisin V.A."/>
            <person name="Rysina M.S."/>
            <person name="Grouzdev D.S."/>
        </authorList>
    </citation>
    <scope>NUCLEOTIDE SEQUENCE [LARGE SCALE GENOMIC DNA]</scope>
    <source>
        <strain evidence="2">V1</strain>
    </source>
</reference>
<name>A0A317T9N4_9CHLB</name>
<accession>A0A317T9N4</accession>
<gene>
    <name evidence="1" type="ORF">CR164_00895</name>
</gene>
<protein>
    <submittedName>
        <fullName evidence="1">Uncharacterized protein</fullName>
    </submittedName>
</protein>
<dbReference type="OrthoDB" id="597378at2"/>
<dbReference type="AlphaFoldDB" id="A0A317T9N4"/>